<evidence type="ECO:0000256" key="11">
    <source>
        <dbReference type="ARBA" id="ARBA00023152"/>
    </source>
</evidence>
<dbReference type="InterPro" id="IPR012829">
    <property type="entry name" value="Phosphofructokinase_III"/>
</dbReference>
<evidence type="ECO:0000256" key="5">
    <source>
        <dbReference type="ARBA" id="ARBA00022679"/>
    </source>
</evidence>
<dbReference type="GO" id="GO:0030388">
    <property type="term" value="P:fructose 1,6-bisphosphate metabolic process"/>
    <property type="evidence" value="ECO:0007669"/>
    <property type="project" value="TreeGrafter"/>
</dbReference>
<dbReference type="FunFam" id="3.40.50.460:FF:000002">
    <property type="entry name" value="ATP-dependent 6-phosphofructokinase"/>
    <property type="match status" value="1"/>
</dbReference>
<comment type="catalytic activity">
    <reaction evidence="12">
        <text>beta-D-fructose 6-phosphate + ATP = beta-D-fructose 1,6-bisphosphate + ADP + H(+)</text>
        <dbReference type="Rhea" id="RHEA:16109"/>
        <dbReference type="ChEBI" id="CHEBI:15378"/>
        <dbReference type="ChEBI" id="CHEBI:30616"/>
        <dbReference type="ChEBI" id="CHEBI:32966"/>
        <dbReference type="ChEBI" id="CHEBI:57634"/>
        <dbReference type="ChEBI" id="CHEBI:456216"/>
        <dbReference type="EC" id="2.7.1.11"/>
    </reaction>
</comment>
<dbReference type="EMBL" id="CP036259">
    <property type="protein sequence ID" value="QDR78788.1"/>
    <property type="molecule type" value="Genomic_DNA"/>
</dbReference>
<comment type="subcellular location">
    <subcellularLocation>
        <location evidence="2 12">Cytoplasm</location>
    </subcellularLocation>
</comment>
<dbReference type="PROSITE" id="PS00433">
    <property type="entry name" value="PHOSPHOFRUCTOKINASE"/>
    <property type="match status" value="1"/>
</dbReference>
<keyword evidence="10 12" id="KW-0460">Magnesium</keyword>
<dbReference type="GO" id="GO:0046872">
    <property type="term" value="F:metal ion binding"/>
    <property type="evidence" value="ECO:0007669"/>
    <property type="project" value="UniProtKB-KW"/>
</dbReference>
<feature type="binding site" evidence="12">
    <location>
        <position position="120"/>
    </location>
    <ligand>
        <name>Mg(2+)</name>
        <dbReference type="ChEBI" id="CHEBI:18420"/>
        <note>catalytic</note>
    </ligand>
</feature>
<evidence type="ECO:0000256" key="9">
    <source>
        <dbReference type="ARBA" id="ARBA00022840"/>
    </source>
</evidence>
<feature type="binding site" evidence="12">
    <location>
        <position position="283"/>
    </location>
    <ligand>
        <name>substrate</name>
        <note>ligand shared between dimeric partners</note>
    </ligand>
</feature>
<organism evidence="14 15">
    <name type="scientific">Sporomusa termitida</name>
    <dbReference type="NCBI Taxonomy" id="2377"/>
    <lineage>
        <taxon>Bacteria</taxon>
        <taxon>Bacillati</taxon>
        <taxon>Bacillota</taxon>
        <taxon>Negativicutes</taxon>
        <taxon>Selenomonadales</taxon>
        <taxon>Sporomusaceae</taxon>
        <taxon>Sporomusa</taxon>
    </lineage>
</organism>
<feature type="binding site" description="in other chain" evidence="12">
    <location>
        <begin position="186"/>
        <end position="188"/>
    </location>
    <ligand>
        <name>substrate</name>
        <note>ligand shared between dimeric partners</note>
    </ligand>
</feature>
<dbReference type="NCBIfam" id="NF002872">
    <property type="entry name" value="PRK03202.1"/>
    <property type="match status" value="1"/>
</dbReference>
<dbReference type="PANTHER" id="PTHR13697:SF52">
    <property type="entry name" value="ATP-DEPENDENT 6-PHOSPHOFRUCTOKINASE 3"/>
    <property type="match status" value="1"/>
</dbReference>
<comment type="cofactor">
    <cofactor evidence="1 12">
        <name>Mg(2+)</name>
        <dbReference type="ChEBI" id="CHEBI:18420"/>
    </cofactor>
</comment>
<evidence type="ECO:0000256" key="2">
    <source>
        <dbReference type="ARBA" id="ARBA00004496"/>
    </source>
</evidence>
<dbReference type="GO" id="GO:0005945">
    <property type="term" value="C:6-phosphofructokinase complex"/>
    <property type="evidence" value="ECO:0007669"/>
    <property type="project" value="TreeGrafter"/>
</dbReference>
<dbReference type="GO" id="GO:0042802">
    <property type="term" value="F:identical protein binding"/>
    <property type="evidence" value="ECO:0007669"/>
    <property type="project" value="TreeGrafter"/>
</dbReference>
<gene>
    <name evidence="14" type="primary">pfkA2</name>
    <name evidence="12" type="synonym">pfkA</name>
    <name evidence="14" type="ORF">SPTER_00320</name>
</gene>
<dbReference type="Proteomes" id="UP000320776">
    <property type="component" value="Chromosome"/>
</dbReference>
<feature type="domain" description="Phosphofructokinase" evidence="13">
    <location>
        <begin position="10"/>
        <end position="313"/>
    </location>
</feature>
<dbReference type="PRINTS" id="PR00476">
    <property type="entry name" value="PHFRCTKINASE"/>
</dbReference>
<comment type="similarity">
    <text evidence="12">Belongs to the phosphofructokinase type A (PFKA) family. Mixed-substrate PFK group III subfamily.</text>
</comment>
<keyword evidence="15" id="KW-1185">Reference proteome</keyword>
<dbReference type="KEGG" id="sted:SPTER_00320"/>
<dbReference type="GO" id="GO:0061621">
    <property type="term" value="P:canonical glycolysis"/>
    <property type="evidence" value="ECO:0007669"/>
    <property type="project" value="TreeGrafter"/>
</dbReference>
<dbReference type="GO" id="GO:0005524">
    <property type="term" value="F:ATP binding"/>
    <property type="evidence" value="ECO:0007669"/>
    <property type="project" value="UniProtKB-KW"/>
</dbReference>
<keyword evidence="7 12" id="KW-0547">Nucleotide-binding</keyword>
<evidence type="ECO:0000256" key="10">
    <source>
        <dbReference type="ARBA" id="ARBA00022842"/>
    </source>
</evidence>
<sequence>MTKLNQIKTIAILTGGGDAPGLNAVIRAAVRTALGRGLTVWGIKNGFGGMVENKMMQLTDESVAGILPRGGTILGTTNRDNPFNYPQTQAGAVIYTDMSARALNNLRQAGIEALIVIGGDGTIKIAGEFHQLGLPVVAVPKTIDNDIPVTERTFGFDTAVGVATDALDRLHTTAESHHRVMVLEVMGRYAGWIALHAGMAGGADCILIPEIPFNTGSVIAKIKERQQRGRQFSLIVIAEGAHALGGEISIARIVEGSHEKVRLGGIGEKLAREIEELTGMESRCTVLGHVQRGGTPTAFDRVLSTRYGVAAAQSVLAGHFGIMVSLQKNRIIRVPIADIAGKANNITPEDELLLAGRAIGVCFGD</sequence>
<feature type="binding site" evidence="12">
    <location>
        <begin position="79"/>
        <end position="80"/>
    </location>
    <ligand>
        <name>ATP</name>
        <dbReference type="ChEBI" id="CHEBI:30616"/>
    </ligand>
</feature>
<evidence type="ECO:0000256" key="6">
    <source>
        <dbReference type="ARBA" id="ARBA00022723"/>
    </source>
</evidence>
<reference evidence="14 15" key="1">
    <citation type="submission" date="2019-02" db="EMBL/GenBank/DDBJ databases">
        <title>Closed genome of Sporomusa termitida DSM 4440.</title>
        <authorList>
            <person name="Poehlein A."/>
            <person name="Daniel R."/>
        </authorList>
    </citation>
    <scope>NUCLEOTIDE SEQUENCE [LARGE SCALE GENOMIC DNA]</scope>
    <source>
        <strain evidence="14 15">DSM 4440</strain>
    </source>
</reference>
<name>A0A517DN59_9FIRM</name>
<dbReference type="Pfam" id="PF00365">
    <property type="entry name" value="PFK"/>
    <property type="match status" value="1"/>
</dbReference>
<dbReference type="OrthoDB" id="9802503at2"/>
<comment type="function">
    <text evidence="12">Catalyzes the phosphorylation of D-fructose 6-phosphate to fructose 1,6-bisphosphate by ATP, the first committing step of glycolysis.</text>
</comment>
<protein>
    <recommendedName>
        <fullName evidence="12">ATP-dependent 6-phosphofructokinase</fullName>
        <shortName evidence="12">ATP-PFK</shortName>
        <shortName evidence="12">Phosphofructokinase</shortName>
        <ecNumber evidence="12">2.7.1.11</ecNumber>
    </recommendedName>
    <alternativeName>
        <fullName evidence="12">Phosphohexokinase</fullName>
    </alternativeName>
</protein>
<dbReference type="PANTHER" id="PTHR13697">
    <property type="entry name" value="PHOSPHOFRUCTOKINASE"/>
    <property type="match status" value="1"/>
</dbReference>
<dbReference type="PIRSF" id="PIRSF000532">
    <property type="entry name" value="ATP_PFK_prok"/>
    <property type="match status" value="1"/>
</dbReference>
<dbReference type="RefSeq" id="WP_144348512.1">
    <property type="nucleotide sequence ID" value="NZ_CP036259.1"/>
</dbReference>
<evidence type="ECO:0000256" key="7">
    <source>
        <dbReference type="ARBA" id="ARBA00022741"/>
    </source>
</evidence>
<dbReference type="Gene3D" id="3.40.50.450">
    <property type="match status" value="1"/>
</dbReference>
<dbReference type="NCBIfam" id="TIGR02483">
    <property type="entry name" value="PFK_mixed"/>
    <property type="match status" value="1"/>
</dbReference>
<evidence type="ECO:0000256" key="1">
    <source>
        <dbReference type="ARBA" id="ARBA00001946"/>
    </source>
</evidence>
<feature type="site" description="Important for substrate specificity; cannot use PPi as phosphoryl donor" evidence="12">
    <location>
        <position position="121"/>
    </location>
</feature>
<feature type="binding site" evidence="12">
    <location>
        <begin position="119"/>
        <end position="122"/>
    </location>
    <ligand>
        <name>ATP</name>
        <dbReference type="ChEBI" id="CHEBI:30616"/>
    </ligand>
</feature>
<dbReference type="GO" id="GO:0006002">
    <property type="term" value="P:fructose 6-phosphate metabolic process"/>
    <property type="evidence" value="ECO:0007669"/>
    <property type="project" value="InterPro"/>
</dbReference>
<dbReference type="InterPro" id="IPR000023">
    <property type="entry name" value="Phosphofructokinase_dom"/>
</dbReference>
<evidence type="ECO:0000256" key="4">
    <source>
        <dbReference type="ARBA" id="ARBA00022490"/>
    </source>
</evidence>
<dbReference type="InterPro" id="IPR012003">
    <property type="entry name" value="ATP_PFK_prok-type"/>
</dbReference>
<feature type="binding site" description="in other chain" evidence="12">
    <location>
        <begin position="289"/>
        <end position="292"/>
    </location>
    <ligand>
        <name>substrate</name>
        <note>ligand shared between dimeric partners</note>
    </ligand>
</feature>
<keyword evidence="6 12" id="KW-0479">Metal-binding</keyword>
<dbReference type="InterPro" id="IPR035966">
    <property type="entry name" value="PKF_sf"/>
</dbReference>
<dbReference type="GO" id="GO:0003872">
    <property type="term" value="F:6-phosphofructokinase activity"/>
    <property type="evidence" value="ECO:0007669"/>
    <property type="project" value="UniProtKB-UniRule"/>
</dbReference>
<dbReference type="SUPFAM" id="SSF53784">
    <property type="entry name" value="Phosphofructokinase"/>
    <property type="match status" value="1"/>
</dbReference>
<evidence type="ECO:0000313" key="15">
    <source>
        <dbReference type="Proteomes" id="UP000320776"/>
    </source>
</evidence>
<evidence type="ECO:0000256" key="8">
    <source>
        <dbReference type="ARBA" id="ARBA00022777"/>
    </source>
</evidence>
<dbReference type="InterPro" id="IPR022953">
    <property type="entry name" value="ATP_PFK"/>
</dbReference>
<evidence type="ECO:0000256" key="12">
    <source>
        <dbReference type="HAMAP-Rule" id="MF_01976"/>
    </source>
</evidence>
<dbReference type="Gene3D" id="3.40.50.460">
    <property type="entry name" value="Phosphofructokinase domain"/>
    <property type="match status" value="1"/>
</dbReference>
<keyword evidence="4 12" id="KW-0963">Cytoplasm</keyword>
<dbReference type="GO" id="GO:0016208">
    <property type="term" value="F:AMP binding"/>
    <property type="evidence" value="ECO:0007669"/>
    <property type="project" value="TreeGrafter"/>
</dbReference>
<keyword evidence="8 12" id="KW-0418">Kinase</keyword>
<evidence type="ECO:0000259" key="13">
    <source>
        <dbReference type="Pfam" id="PF00365"/>
    </source>
</evidence>
<accession>A0A517DN59</accession>
<comment type="subunit">
    <text evidence="12">Homodimer or homotetramer.</text>
</comment>
<feature type="active site" description="Proton acceptor" evidence="12">
    <location>
        <position position="144"/>
    </location>
</feature>
<dbReference type="AlphaFoldDB" id="A0A517DN59"/>
<evidence type="ECO:0000256" key="3">
    <source>
        <dbReference type="ARBA" id="ARBA00004679"/>
    </source>
</evidence>
<keyword evidence="9 12" id="KW-0067">ATP-binding</keyword>
<dbReference type="GO" id="GO:0070095">
    <property type="term" value="F:fructose-6-phosphate binding"/>
    <property type="evidence" value="ECO:0007669"/>
    <property type="project" value="TreeGrafter"/>
</dbReference>
<comment type="caution">
    <text evidence="12">Lacks conserved residue(s) required for the propagation of feature annotation.</text>
</comment>
<dbReference type="GO" id="GO:0048029">
    <property type="term" value="F:monosaccharide binding"/>
    <property type="evidence" value="ECO:0007669"/>
    <property type="project" value="TreeGrafter"/>
</dbReference>
<evidence type="ECO:0000313" key="14">
    <source>
        <dbReference type="EMBL" id="QDR78788.1"/>
    </source>
</evidence>
<keyword evidence="11 12" id="KW-0324">Glycolysis</keyword>
<feature type="binding site" description="in other chain" evidence="12">
    <location>
        <position position="239"/>
    </location>
    <ligand>
        <name>substrate</name>
        <note>ligand shared between dimeric partners</note>
    </ligand>
</feature>
<dbReference type="UniPathway" id="UPA00109">
    <property type="reaction ID" value="UER00182"/>
</dbReference>
<dbReference type="EC" id="2.7.1.11" evidence="12"/>
<proteinExistence type="inferred from homology"/>
<feature type="binding site" description="in other chain" evidence="12">
    <location>
        <begin position="142"/>
        <end position="144"/>
    </location>
    <ligand>
        <name>substrate</name>
        <note>ligand shared between dimeric partners</note>
    </ligand>
</feature>
<feature type="binding site" evidence="12">
    <location>
        <position position="179"/>
    </location>
    <ligand>
        <name>substrate</name>
        <note>ligand shared between dimeric partners</note>
    </ligand>
</feature>
<feature type="binding site" evidence="12">
    <location>
        <position position="17"/>
    </location>
    <ligand>
        <name>ATP</name>
        <dbReference type="ChEBI" id="CHEBI:30616"/>
    </ligand>
</feature>
<dbReference type="InterPro" id="IPR015912">
    <property type="entry name" value="Phosphofructokinase_CS"/>
</dbReference>
<comment type="pathway">
    <text evidence="3 12">Carbohydrate degradation; glycolysis; D-glyceraldehyde 3-phosphate and glycerone phosphate from D-glucose: step 3/4.</text>
</comment>
<dbReference type="HAMAP" id="MF_01976">
    <property type="entry name" value="Phosphofructokinase_III"/>
    <property type="match status" value="1"/>
</dbReference>
<keyword evidence="5 12" id="KW-0808">Transferase</keyword>
<dbReference type="GO" id="GO:0047334">
    <property type="term" value="F:diphosphate-fructose-6-phosphate 1-phosphotransferase activity"/>
    <property type="evidence" value="ECO:0007669"/>
    <property type="project" value="InterPro"/>
</dbReference>